<gene>
    <name evidence="7" type="ORF">ACEZDB_37610</name>
</gene>
<dbReference type="RefSeq" id="WP_380559980.1">
    <property type="nucleotide sequence ID" value="NZ_JBHEZY010000030.1"/>
</dbReference>
<dbReference type="Pfam" id="PF00652">
    <property type="entry name" value="Ricin_B_lectin"/>
    <property type="match status" value="1"/>
</dbReference>
<proteinExistence type="inferred from homology"/>
<keyword evidence="1 3" id="KW-0378">Hydrolase</keyword>
<sequence length="503" mass="52069">MNIATSRPPGRLAACIGVGVLLMLVGVLTAGPAQAASTQAAPAQQATPSATSQFHGVNWADPNDNFITGPNIPVGLSTSDDYATTYTKSTAILKGFQSLGANTVRLGFNAATTSGTWWNSYTAALDAATALGMNVIVAPWLQGGTVSDTASFNQMWDTMINKYGAKSNFYFDIMNEPYGFNAGSLTNFEAAWLARYPGLPRNHVIVPGLYSDGNLCAVGADSRLAGTLLSIHIYGMFGDSHTTEAAWVNDFTGNICGYADRAVLTEFGVPMNTGVNYNGPKDGSNDLSYLYAITDTVRNLGMGSVLWTGVKQASQTQGPGPCENASCAITTLNGTGTNLSLSVTDQSGLDRLQWGWGTGTNPGGGSGGSGGGGGGSTGVLRGVGSNRCLDVPNASTANSTRTEIWDCNGGANQSWTLNSSKELVVYGDKCLDASGAGTAAGTPVIIYDCHGGTNQQWNLNSNGTVTNLLSGLCLDVTGAATSNGALVELWNCNGASNQNWTRQ</sequence>
<dbReference type="SUPFAM" id="SSF51445">
    <property type="entry name" value="(Trans)glycosidases"/>
    <property type="match status" value="1"/>
</dbReference>
<dbReference type="Proteomes" id="UP001592530">
    <property type="component" value="Unassembled WGS sequence"/>
</dbReference>
<keyword evidence="2 3" id="KW-0326">Glycosidase</keyword>
<dbReference type="InterPro" id="IPR017853">
    <property type="entry name" value="GH"/>
</dbReference>
<feature type="chain" id="PRO_5047224080" evidence="5">
    <location>
        <begin position="36"/>
        <end position="503"/>
    </location>
</feature>
<dbReference type="EMBL" id="JBHEZY010000030">
    <property type="protein sequence ID" value="MFC1436367.1"/>
    <property type="molecule type" value="Genomic_DNA"/>
</dbReference>
<dbReference type="Gene3D" id="2.80.10.50">
    <property type="match status" value="1"/>
</dbReference>
<dbReference type="InterPro" id="IPR001547">
    <property type="entry name" value="Glyco_hydro_5"/>
</dbReference>
<dbReference type="PROSITE" id="PS50231">
    <property type="entry name" value="RICIN_B_LECTIN"/>
    <property type="match status" value="1"/>
</dbReference>
<dbReference type="Gene3D" id="3.20.20.80">
    <property type="entry name" value="Glycosidases"/>
    <property type="match status" value="1"/>
</dbReference>
<dbReference type="InterPro" id="IPR035992">
    <property type="entry name" value="Ricin_B-like_lectins"/>
</dbReference>
<feature type="domain" description="Ricin B lectin" evidence="6">
    <location>
        <begin position="377"/>
        <end position="503"/>
    </location>
</feature>
<feature type="region of interest" description="Disordered" evidence="4">
    <location>
        <begin position="357"/>
        <end position="376"/>
    </location>
</feature>
<reference evidence="7 8" key="1">
    <citation type="submission" date="2024-09" db="EMBL/GenBank/DDBJ databases">
        <authorList>
            <person name="Lee S.D."/>
        </authorList>
    </citation>
    <scope>NUCLEOTIDE SEQUENCE [LARGE SCALE GENOMIC DNA]</scope>
    <source>
        <strain evidence="7 8">N1-3</strain>
    </source>
</reference>
<evidence type="ECO:0000256" key="3">
    <source>
        <dbReference type="RuleBase" id="RU361153"/>
    </source>
</evidence>
<dbReference type="Pfam" id="PF00150">
    <property type="entry name" value="Cellulase"/>
    <property type="match status" value="1"/>
</dbReference>
<comment type="caution">
    <text evidence="7">The sequence shown here is derived from an EMBL/GenBank/DDBJ whole genome shotgun (WGS) entry which is preliminary data.</text>
</comment>
<name>A0ABV6XDU3_9ACTN</name>
<accession>A0ABV6XDU3</accession>
<protein>
    <submittedName>
        <fullName evidence="7">Ricin-type beta-trefoil lectin domain protein</fullName>
    </submittedName>
</protein>
<dbReference type="SMART" id="SM00458">
    <property type="entry name" value="RICIN"/>
    <property type="match status" value="1"/>
</dbReference>
<comment type="similarity">
    <text evidence="3">Belongs to the glycosyl hydrolase 5 (cellulase A) family.</text>
</comment>
<evidence type="ECO:0000256" key="5">
    <source>
        <dbReference type="SAM" id="SignalP"/>
    </source>
</evidence>
<organism evidence="7 8">
    <name type="scientific">Streptacidiphilus alkalitolerans</name>
    <dbReference type="NCBI Taxonomy" id="3342712"/>
    <lineage>
        <taxon>Bacteria</taxon>
        <taxon>Bacillati</taxon>
        <taxon>Actinomycetota</taxon>
        <taxon>Actinomycetes</taxon>
        <taxon>Kitasatosporales</taxon>
        <taxon>Streptomycetaceae</taxon>
        <taxon>Streptacidiphilus</taxon>
    </lineage>
</organism>
<evidence type="ECO:0000256" key="4">
    <source>
        <dbReference type="SAM" id="MobiDB-lite"/>
    </source>
</evidence>
<evidence type="ECO:0000313" key="8">
    <source>
        <dbReference type="Proteomes" id="UP001592530"/>
    </source>
</evidence>
<feature type="signal peptide" evidence="5">
    <location>
        <begin position="1"/>
        <end position="35"/>
    </location>
</feature>
<dbReference type="SUPFAM" id="SSF50370">
    <property type="entry name" value="Ricin B-like lectins"/>
    <property type="match status" value="1"/>
</dbReference>
<dbReference type="InterPro" id="IPR000772">
    <property type="entry name" value="Ricin_B_lectin"/>
</dbReference>
<evidence type="ECO:0000313" key="7">
    <source>
        <dbReference type="EMBL" id="MFC1436367.1"/>
    </source>
</evidence>
<keyword evidence="5" id="KW-0732">Signal</keyword>
<evidence type="ECO:0000256" key="2">
    <source>
        <dbReference type="ARBA" id="ARBA00023295"/>
    </source>
</evidence>
<dbReference type="CDD" id="cd23418">
    <property type="entry name" value="beta-trefoil_Ricin_XLN-like"/>
    <property type="match status" value="1"/>
</dbReference>
<evidence type="ECO:0000259" key="6">
    <source>
        <dbReference type="SMART" id="SM00458"/>
    </source>
</evidence>
<evidence type="ECO:0000256" key="1">
    <source>
        <dbReference type="ARBA" id="ARBA00022801"/>
    </source>
</evidence>